<proteinExistence type="predicted"/>
<comment type="caution">
    <text evidence="1">The sequence shown here is derived from an EMBL/GenBank/DDBJ whole genome shotgun (WGS) entry which is preliminary data.</text>
</comment>
<reference evidence="1 2" key="1">
    <citation type="journal article" date="2010" name="Int. J. Syst. Evol. Microbiol.">
        <title>Thiohalobacter thiocyanaticus gen. nov., sp. nov., a moderately halophilic, sulfur-oxidizing gammaproteobacterium from hypersaline lakes, that utilizes thiocyanate.</title>
        <authorList>
            <person name="Sorokin D.Y."/>
            <person name="Kovaleva O.L."/>
            <person name="Tourova T.P."/>
            <person name="Muyzer G."/>
        </authorList>
    </citation>
    <scope>NUCLEOTIDE SEQUENCE [LARGE SCALE GENOMIC DNA]</scope>
    <source>
        <strain evidence="1 2">Hrh1</strain>
    </source>
</reference>
<name>A0A426QMD3_9GAMM</name>
<gene>
    <name evidence="1" type="ORF">D6C00_13930</name>
</gene>
<dbReference type="AlphaFoldDB" id="A0A426QMD3"/>
<evidence type="ECO:0000313" key="1">
    <source>
        <dbReference type="EMBL" id="RRQ22918.1"/>
    </source>
</evidence>
<evidence type="ECO:0000313" key="2">
    <source>
        <dbReference type="Proteomes" id="UP000287798"/>
    </source>
</evidence>
<organism evidence="1 2">
    <name type="scientific">Thiohalobacter thiocyanaticus</name>
    <dbReference type="NCBI Taxonomy" id="585455"/>
    <lineage>
        <taxon>Bacteria</taxon>
        <taxon>Pseudomonadati</taxon>
        <taxon>Pseudomonadota</taxon>
        <taxon>Gammaproteobacteria</taxon>
        <taxon>Thiohalobacterales</taxon>
        <taxon>Thiohalobacteraceae</taxon>
        <taxon>Thiohalobacter</taxon>
    </lineage>
</organism>
<accession>A0A426QMD3</accession>
<protein>
    <submittedName>
        <fullName evidence="1">Uncharacterized protein</fullName>
    </submittedName>
</protein>
<dbReference type="EMBL" id="QZMU01000001">
    <property type="protein sequence ID" value="RRQ22918.1"/>
    <property type="molecule type" value="Genomic_DNA"/>
</dbReference>
<dbReference type="Proteomes" id="UP000287798">
    <property type="component" value="Unassembled WGS sequence"/>
</dbReference>
<sequence>MVSFGVGELQGLAVGLLVVQDGDAVGVLDVVSYAQAGFHVPVTVASACPPGAATAAGTVADGEPFMDGLPVDVVARGKP</sequence>
<keyword evidence="2" id="KW-1185">Reference proteome</keyword>